<protein>
    <recommendedName>
        <fullName evidence="4">Transmembrane protein</fullName>
    </recommendedName>
</protein>
<dbReference type="EMBL" id="JBFOLJ010000010">
    <property type="protein sequence ID" value="KAL2502262.1"/>
    <property type="molecule type" value="Genomic_DNA"/>
</dbReference>
<keyword evidence="1" id="KW-1133">Transmembrane helix</keyword>
<gene>
    <name evidence="2" type="ORF">Fot_36110</name>
</gene>
<sequence>MISSTYASALTPRIEQDSHLQLSSPNLPVDDHIIDAPHRQHFMSHHQLQTFYFVFTTLCHMFEQKNLTHSNYIIKKITEKIRTFKLLCMQLQFTVITIIQLWLFPAIKVIVSALAMPKAYYTDGIANRRSWDFD</sequence>
<evidence type="ECO:0000313" key="3">
    <source>
        <dbReference type="Proteomes" id="UP001604277"/>
    </source>
</evidence>
<dbReference type="Proteomes" id="UP001604277">
    <property type="component" value="Unassembled WGS sequence"/>
</dbReference>
<dbReference type="AlphaFoldDB" id="A0ABD1SNH8"/>
<keyword evidence="1" id="KW-0472">Membrane</keyword>
<proteinExistence type="predicted"/>
<reference evidence="3" key="1">
    <citation type="submission" date="2024-07" db="EMBL/GenBank/DDBJ databases">
        <title>Two chromosome-level genome assemblies of Korean endemic species Abeliophyllum distichum and Forsythia ovata (Oleaceae).</title>
        <authorList>
            <person name="Jang H."/>
        </authorList>
    </citation>
    <scope>NUCLEOTIDE SEQUENCE [LARGE SCALE GENOMIC DNA]</scope>
</reference>
<keyword evidence="3" id="KW-1185">Reference proteome</keyword>
<organism evidence="2 3">
    <name type="scientific">Forsythia ovata</name>
    <dbReference type="NCBI Taxonomy" id="205694"/>
    <lineage>
        <taxon>Eukaryota</taxon>
        <taxon>Viridiplantae</taxon>
        <taxon>Streptophyta</taxon>
        <taxon>Embryophyta</taxon>
        <taxon>Tracheophyta</taxon>
        <taxon>Spermatophyta</taxon>
        <taxon>Magnoliopsida</taxon>
        <taxon>eudicotyledons</taxon>
        <taxon>Gunneridae</taxon>
        <taxon>Pentapetalae</taxon>
        <taxon>asterids</taxon>
        <taxon>lamiids</taxon>
        <taxon>Lamiales</taxon>
        <taxon>Oleaceae</taxon>
        <taxon>Forsythieae</taxon>
        <taxon>Forsythia</taxon>
    </lineage>
</organism>
<comment type="caution">
    <text evidence="2">The sequence shown here is derived from an EMBL/GenBank/DDBJ whole genome shotgun (WGS) entry which is preliminary data.</text>
</comment>
<evidence type="ECO:0000256" key="1">
    <source>
        <dbReference type="SAM" id="Phobius"/>
    </source>
</evidence>
<evidence type="ECO:0008006" key="4">
    <source>
        <dbReference type="Google" id="ProtNLM"/>
    </source>
</evidence>
<accession>A0ABD1SNH8</accession>
<keyword evidence="1" id="KW-0812">Transmembrane</keyword>
<name>A0ABD1SNH8_9LAMI</name>
<evidence type="ECO:0000313" key="2">
    <source>
        <dbReference type="EMBL" id="KAL2502262.1"/>
    </source>
</evidence>
<feature type="transmembrane region" description="Helical" evidence="1">
    <location>
        <begin position="84"/>
        <end position="104"/>
    </location>
</feature>